<sequence>MKLCISSSKMLTSDTRVNVVRNEQLTSAVGSLNWTSSDVPGSVEVPLQDSLVGSNNVHLRGTKVKHETSYEFDTSLDNIVLARRRRMLLSRELLQSSRSAMPDEGHDGEPSKLHKKILLQGAHNDMQESGSVQDVRIAENIESGLDEYENQASIPGAHGTSLALNKSAPTLSGPMCGRVSIGSGASSGELSFQEQEINVTNADAIGSLALSLLTRVKDEPVDVPESFEEKNGRQHLFSSELLPVKSELKSELELSEFIGDELDHVPLIDRLKLMSSGKPSLDATQNLEFHAKNVASDQDVGTDVLESVKPIAISRPRKRRRTATDSAEVALEEDAPGLLKVLMERGVSAEEIKLYGEGESEDGLEDSVSEDSFAELEAVISQLFSQRQPFMKFPILRCAKGAKASYCLSCLLSLVEQTRYLRLRKWPVEWGWCRDLQSFIFVFRRHNRIVLERPEYGFATYFFELLDSVPVDWQIKRLYHGFAEFCQTFLPFLLTKLLTPGFFIEVGEDLSDGEARVLAEFGWIPNTGLGTMLNYCDRVVHDRKQEKDSSEWRSKIAKQLINGYNGGNIVSKGLPKKLLECQGSLSENIQVKLEQ</sequence>
<dbReference type="EMBL" id="JAKOGI010001470">
    <property type="protein sequence ID" value="KAJ8425474.1"/>
    <property type="molecule type" value="Genomic_DNA"/>
</dbReference>
<evidence type="ECO:0000313" key="1">
    <source>
        <dbReference type="EMBL" id="KAJ8425474.1"/>
    </source>
</evidence>
<dbReference type="OrthoDB" id="2021147at2759"/>
<dbReference type="PANTHER" id="PTHR47871:SF2">
    <property type="entry name" value="OS03G0221300 PROTEIN"/>
    <property type="match status" value="1"/>
</dbReference>
<proteinExistence type="predicted"/>
<keyword evidence="2" id="KW-1185">Reference proteome</keyword>
<organism evidence="1 2">
    <name type="scientific">Carnegiea gigantea</name>
    <dbReference type="NCBI Taxonomy" id="171969"/>
    <lineage>
        <taxon>Eukaryota</taxon>
        <taxon>Viridiplantae</taxon>
        <taxon>Streptophyta</taxon>
        <taxon>Embryophyta</taxon>
        <taxon>Tracheophyta</taxon>
        <taxon>Spermatophyta</taxon>
        <taxon>Magnoliopsida</taxon>
        <taxon>eudicotyledons</taxon>
        <taxon>Gunneridae</taxon>
        <taxon>Pentapetalae</taxon>
        <taxon>Caryophyllales</taxon>
        <taxon>Cactineae</taxon>
        <taxon>Cactaceae</taxon>
        <taxon>Cactoideae</taxon>
        <taxon>Echinocereeae</taxon>
        <taxon>Carnegiea</taxon>
    </lineage>
</organism>
<reference evidence="1" key="1">
    <citation type="submission" date="2022-04" db="EMBL/GenBank/DDBJ databases">
        <title>Carnegiea gigantea Genome sequencing and assembly v2.</title>
        <authorList>
            <person name="Copetti D."/>
            <person name="Sanderson M.J."/>
            <person name="Burquez A."/>
            <person name="Wojciechowski M.F."/>
        </authorList>
    </citation>
    <scope>NUCLEOTIDE SEQUENCE</scope>
    <source>
        <strain evidence="1">SGP5-SGP5p</strain>
        <tissue evidence="1">Aerial part</tissue>
    </source>
</reference>
<evidence type="ECO:0000313" key="2">
    <source>
        <dbReference type="Proteomes" id="UP001153076"/>
    </source>
</evidence>
<gene>
    <name evidence="1" type="ORF">Cgig2_000565</name>
</gene>
<accession>A0A9Q1GTW0</accession>
<protein>
    <submittedName>
        <fullName evidence="1">Uncharacterized protein</fullName>
    </submittedName>
</protein>
<dbReference type="AlphaFoldDB" id="A0A9Q1GTW0"/>
<dbReference type="Proteomes" id="UP001153076">
    <property type="component" value="Unassembled WGS sequence"/>
</dbReference>
<name>A0A9Q1GTW0_9CARY</name>
<comment type="caution">
    <text evidence="1">The sequence shown here is derived from an EMBL/GenBank/DDBJ whole genome shotgun (WGS) entry which is preliminary data.</text>
</comment>
<dbReference type="PANTHER" id="PTHR47871">
    <property type="entry name" value="NAC DOMAIN-CONTAINING PROTEIN 8"/>
    <property type="match status" value="1"/>
</dbReference>